<reference evidence="1 2" key="1">
    <citation type="submission" date="2017-10" db="EMBL/GenBank/DDBJ databases">
        <title>Bifidobacterium genomics.</title>
        <authorList>
            <person name="Lugli G.A."/>
            <person name="Milani C."/>
            <person name="Mancabelli L."/>
        </authorList>
    </citation>
    <scope>NUCLEOTIDE SEQUENCE [LARGE SCALE GENOMIC DNA]</scope>
    <source>
        <strain evidence="1 2">1460B</strain>
    </source>
</reference>
<sequence>MSNEIADIAVLLFFSAFLLYQPIDGFWDFVSL</sequence>
<comment type="caution">
    <text evidence="1">The sequence shown here is derived from an EMBL/GenBank/DDBJ whole genome shotgun (WGS) entry which is preliminary data.</text>
</comment>
<evidence type="ECO:0000313" key="1">
    <source>
        <dbReference type="EMBL" id="PKV09934.1"/>
    </source>
</evidence>
<organism evidence="1 2">
    <name type="scientific">Bifidobacterium asteroides</name>
    <dbReference type="NCBI Taxonomy" id="1684"/>
    <lineage>
        <taxon>Bacteria</taxon>
        <taxon>Bacillati</taxon>
        <taxon>Actinomycetota</taxon>
        <taxon>Actinomycetes</taxon>
        <taxon>Bifidobacteriales</taxon>
        <taxon>Bifidobacteriaceae</taxon>
        <taxon>Bifidobacterium</taxon>
    </lineage>
</organism>
<dbReference type="AlphaFoldDB" id="A0A2N3RBU0"/>
<evidence type="ECO:0000313" key="2">
    <source>
        <dbReference type="Proteomes" id="UP000233731"/>
    </source>
</evidence>
<protein>
    <submittedName>
        <fullName evidence="1">Uncharacterized protein</fullName>
    </submittedName>
</protein>
<dbReference type="EMBL" id="PCHJ01000012">
    <property type="protein sequence ID" value="PKV09934.1"/>
    <property type="molecule type" value="Genomic_DNA"/>
</dbReference>
<gene>
    <name evidence="1" type="ORF">CQR44_0486</name>
</gene>
<proteinExistence type="predicted"/>
<dbReference type="Proteomes" id="UP000233731">
    <property type="component" value="Unassembled WGS sequence"/>
</dbReference>
<accession>A0A2N3RBU0</accession>
<name>A0A2N3RBU0_9BIFI</name>